<evidence type="ECO:0000313" key="5">
    <source>
        <dbReference type="EMBL" id="CAK4034902.1"/>
    </source>
</evidence>
<name>A0AAI8Z9F7_9PEZI</name>
<feature type="domain" description="DNA2/NAM7 helicase helicase" evidence="3">
    <location>
        <begin position="566"/>
        <end position="811"/>
    </location>
</feature>
<evidence type="ECO:0000259" key="3">
    <source>
        <dbReference type="Pfam" id="PF13086"/>
    </source>
</evidence>
<sequence>MANPRFKLVNGPLSLARGPDAQLSDDTLLNLLEAVERELEAPPPSGDDEDDGIPALPSWFNEVHSSDLVGETKRVPSIVAVEVKDNKWQYFGSLAGNSGIRISFKNISQLPSIGINARQNHLQGDQKENRKNEAKTSSGKDGKAFVETYKEEDFEIDLDHVSFMETGNLQAPFHDGDLEAALARTGCRMDGIKTIGKICFRIEEDRHLMRIQTVASGGDFDTSTPEAEFRDISWQLGGRVVICFFPVDQSYQRRAFEGFQTIVAARSCTPSRRSTDEFFLHRHDVTYHQLVSEPDRRLVKEPWLTTANGGKEAYNPIYATRELNAVPKMRFGSAGSFKRVYLRALLNERDYTAQLQKEQCSTSKRHRATIDRIDGIVYGINIMLGGDDAAAVGGTRILPIPGTTVEVTLLPTEEELRGRETEDVDIECTLKDEVQYPQFTPRGYDFRIVAKLPEFLQANQDLLRIGVRQSVIVLWKHHDEDSRRKMRTVNAVAQRLDVDLKTSVRLKYARNRKEYFEYVNVIADHFAPLPGVNLWTLCRDLFHSSDLNKTGALLTKLATLPDKYGLDNDQKRAWDLAMNGTTANIFLIEGYPGTGKTTILKMIIITLLLMGYRVAIVCQSNAAVDALMDKVCQAIFGHDKILADMLPEMEILRDKLVRISSSAREGARLHELHRLYQQPSNLPAEDTSLAACVLRYFRAHQKEPLCVALHGHLKAYADKNIVPRKAFAATVKALRSRILAQSLLVACTCHGSTDILSDMGEAGFQADVLVLDEAGQATEPDFLEPVVTFPRLRRVILSGDIKQLGPVLLSRTADQNPWADVLATSPLLRITKAYPNVAVVELRQNHRAHPLLIELPSALFYEGKMMGDARLRVQTALASNVLALIRSAVFQAAIKKSGNADSRQYFVDIQTPSQQEQHGTSTFNPGGAAFVVRLISKLITKAKVTPKDIGIVSMYKADVRHLTDKLADQGLGEVDVLSADKMDLSTVDKYQGREKKIMVVHLVAAWPDRRAPFGLVRDARRMNVALTRAQDFQFVVGNLSLWKVWLDKYAGRSPPSGDRKIGEMIQWIYENGPVVDGDRLMKS</sequence>
<dbReference type="Pfam" id="PF13087">
    <property type="entry name" value="AAA_12"/>
    <property type="match status" value="1"/>
</dbReference>
<keyword evidence="1" id="KW-0378">Hydrolase</keyword>
<dbReference type="SUPFAM" id="SSF52540">
    <property type="entry name" value="P-loop containing nucleoside triphosphate hydrolases"/>
    <property type="match status" value="1"/>
</dbReference>
<dbReference type="InterPro" id="IPR041677">
    <property type="entry name" value="DNA2/NAM7_AAA_11"/>
</dbReference>
<comment type="caution">
    <text evidence="5">The sequence shown here is derived from an EMBL/GenBank/DDBJ whole genome shotgun (WGS) entry which is preliminary data.</text>
</comment>
<accession>A0AAI8Z9F7</accession>
<feature type="compositionally biased region" description="Basic and acidic residues" evidence="2">
    <location>
        <begin position="124"/>
        <end position="142"/>
    </location>
</feature>
<dbReference type="InterPro" id="IPR041679">
    <property type="entry name" value="DNA2/NAM7-like_C"/>
</dbReference>
<dbReference type="InterPro" id="IPR047187">
    <property type="entry name" value="SF1_C_Upf1"/>
</dbReference>
<evidence type="ECO:0000259" key="4">
    <source>
        <dbReference type="Pfam" id="PF13087"/>
    </source>
</evidence>
<keyword evidence="6" id="KW-1185">Reference proteome</keyword>
<organism evidence="5 6">
    <name type="scientific">Lecanosticta acicola</name>
    <dbReference type="NCBI Taxonomy" id="111012"/>
    <lineage>
        <taxon>Eukaryota</taxon>
        <taxon>Fungi</taxon>
        <taxon>Dikarya</taxon>
        <taxon>Ascomycota</taxon>
        <taxon>Pezizomycotina</taxon>
        <taxon>Dothideomycetes</taxon>
        <taxon>Dothideomycetidae</taxon>
        <taxon>Mycosphaerellales</taxon>
        <taxon>Mycosphaerellaceae</taxon>
        <taxon>Lecanosticta</taxon>
    </lineage>
</organism>
<dbReference type="Proteomes" id="UP001296104">
    <property type="component" value="Unassembled WGS sequence"/>
</dbReference>
<dbReference type="EMBL" id="CAVMBE010000147">
    <property type="protein sequence ID" value="CAK4034902.1"/>
    <property type="molecule type" value="Genomic_DNA"/>
</dbReference>
<feature type="domain" description="DNA2/NAM7 helicase-like C-terminal" evidence="4">
    <location>
        <begin position="824"/>
        <end position="1038"/>
    </location>
</feature>
<dbReference type="InterPro" id="IPR045055">
    <property type="entry name" value="DNA2/NAM7-like"/>
</dbReference>
<keyword evidence="1" id="KW-0067">ATP-binding</keyword>
<dbReference type="Pfam" id="PF13086">
    <property type="entry name" value="AAA_11"/>
    <property type="match status" value="1"/>
</dbReference>
<evidence type="ECO:0000256" key="1">
    <source>
        <dbReference type="ARBA" id="ARBA00022806"/>
    </source>
</evidence>
<dbReference type="GO" id="GO:0004386">
    <property type="term" value="F:helicase activity"/>
    <property type="evidence" value="ECO:0007669"/>
    <property type="project" value="InterPro"/>
</dbReference>
<evidence type="ECO:0000256" key="2">
    <source>
        <dbReference type="SAM" id="MobiDB-lite"/>
    </source>
</evidence>
<feature type="region of interest" description="Disordered" evidence="2">
    <location>
        <begin position="121"/>
        <end position="142"/>
    </location>
</feature>
<dbReference type="InterPro" id="IPR027417">
    <property type="entry name" value="P-loop_NTPase"/>
</dbReference>
<reference evidence="5" key="1">
    <citation type="submission" date="2023-11" db="EMBL/GenBank/DDBJ databases">
        <authorList>
            <person name="Alioto T."/>
            <person name="Alioto T."/>
            <person name="Gomez Garrido J."/>
        </authorList>
    </citation>
    <scope>NUCLEOTIDE SEQUENCE</scope>
</reference>
<dbReference type="AlphaFoldDB" id="A0AAI8Z9F7"/>
<dbReference type="CDD" id="cd18808">
    <property type="entry name" value="SF1_C_Upf1"/>
    <property type="match status" value="1"/>
</dbReference>
<dbReference type="PANTHER" id="PTHR10887:SF495">
    <property type="entry name" value="HELICASE SENATAXIN ISOFORM X1-RELATED"/>
    <property type="match status" value="1"/>
</dbReference>
<protein>
    <submittedName>
        <fullName evidence="5">Uncharacterized protein</fullName>
    </submittedName>
</protein>
<keyword evidence="1" id="KW-0547">Nucleotide-binding</keyword>
<evidence type="ECO:0000313" key="6">
    <source>
        <dbReference type="Proteomes" id="UP001296104"/>
    </source>
</evidence>
<gene>
    <name evidence="5" type="ORF">LECACI_7A010060</name>
</gene>
<keyword evidence="1" id="KW-0347">Helicase</keyword>
<proteinExistence type="predicted"/>
<dbReference type="PANTHER" id="PTHR10887">
    <property type="entry name" value="DNA2/NAM7 HELICASE FAMILY"/>
    <property type="match status" value="1"/>
</dbReference>
<dbReference type="Gene3D" id="3.40.50.300">
    <property type="entry name" value="P-loop containing nucleotide triphosphate hydrolases"/>
    <property type="match status" value="2"/>
</dbReference>